<dbReference type="Gene3D" id="3.40.50.620">
    <property type="entry name" value="HUPs"/>
    <property type="match status" value="1"/>
</dbReference>
<accession>D6GQD2</accession>
<dbReference type="PANTHER" id="PTHR30336:SF4">
    <property type="entry name" value="ENVELOPE BIOGENESIS FACTOR ELYC"/>
    <property type="match status" value="1"/>
</dbReference>
<dbReference type="KEGG" id="faa:HMPREF0389_00907"/>
<dbReference type="Proteomes" id="UP000007468">
    <property type="component" value="Chromosome"/>
</dbReference>
<dbReference type="EMBL" id="CP002390">
    <property type="protein sequence ID" value="EFE28985.1"/>
    <property type="molecule type" value="Genomic_DNA"/>
</dbReference>
<dbReference type="InterPro" id="IPR003848">
    <property type="entry name" value="DUF218"/>
</dbReference>
<feature type="domain" description="DUF218" evidence="2">
    <location>
        <begin position="41"/>
        <end position="185"/>
    </location>
</feature>
<dbReference type="OrthoDB" id="9782395at2"/>
<dbReference type="PANTHER" id="PTHR30336">
    <property type="entry name" value="INNER MEMBRANE PROTEIN, PROBABLE PERMEASE"/>
    <property type="match status" value="1"/>
</dbReference>
<dbReference type="GO" id="GO:0000270">
    <property type="term" value="P:peptidoglycan metabolic process"/>
    <property type="evidence" value="ECO:0007669"/>
    <property type="project" value="TreeGrafter"/>
</dbReference>
<dbReference type="STRING" id="546269.HMPREF0389_00907"/>
<evidence type="ECO:0000313" key="4">
    <source>
        <dbReference type="Proteomes" id="UP000007468"/>
    </source>
</evidence>
<evidence type="ECO:0000259" key="2">
    <source>
        <dbReference type="Pfam" id="PF02698"/>
    </source>
</evidence>
<dbReference type="GO" id="GO:0005886">
    <property type="term" value="C:plasma membrane"/>
    <property type="evidence" value="ECO:0007669"/>
    <property type="project" value="TreeGrafter"/>
</dbReference>
<dbReference type="GO" id="GO:0043164">
    <property type="term" value="P:Gram-negative-bacterium-type cell wall biogenesis"/>
    <property type="evidence" value="ECO:0007669"/>
    <property type="project" value="TreeGrafter"/>
</dbReference>
<feature type="transmembrane region" description="Helical" evidence="1">
    <location>
        <begin position="12"/>
        <end position="32"/>
    </location>
</feature>
<keyword evidence="1" id="KW-0472">Membrane</keyword>
<name>D6GQD2_FILAD</name>
<evidence type="ECO:0000313" key="3">
    <source>
        <dbReference type="EMBL" id="EFE28985.1"/>
    </source>
</evidence>
<keyword evidence="4" id="KW-1185">Reference proteome</keyword>
<keyword evidence="1" id="KW-1133">Transmembrane helix</keyword>
<keyword evidence="1" id="KW-0812">Transmembrane</keyword>
<proteinExistence type="predicted"/>
<organism evidence="3 4">
    <name type="scientific">Filifactor alocis (strain ATCC 35896 / CCUG 47790 / D40 B5)</name>
    <name type="common">Fusobacterium alocis</name>
    <dbReference type="NCBI Taxonomy" id="546269"/>
    <lineage>
        <taxon>Bacteria</taxon>
        <taxon>Bacillati</taxon>
        <taxon>Bacillota</taxon>
        <taxon>Clostridia</taxon>
        <taxon>Peptostreptococcales</taxon>
        <taxon>Filifactoraceae</taxon>
        <taxon>Filifactor</taxon>
    </lineage>
</organism>
<reference evidence="4" key="1">
    <citation type="submission" date="2010-12" db="EMBL/GenBank/DDBJ databases">
        <title>The genome sequence of Filifactor alocis strain ATCC 35896.</title>
        <authorList>
            <consortium name="The Broad Institute Genome Sequencing Platform"/>
            <person name="Ward D."/>
            <person name="Earl A."/>
            <person name="Feldgarden M."/>
            <person name="Young S.K."/>
            <person name="Gargeya S."/>
            <person name="Zeng Q."/>
            <person name="Alvarado L."/>
            <person name="Berlin A."/>
            <person name="Bochicchio J."/>
            <person name="Chapman S.B."/>
            <person name="Chen Z."/>
            <person name="Freedman E."/>
            <person name="Gellesch M."/>
            <person name="Goldberg J."/>
            <person name="Griggs A."/>
            <person name="Gujja S."/>
            <person name="Heilman E."/>
            <person name="Heiman D."/>
            <person name="Howarth C."/>
            <person name="Mehta T."/>
            <person name="Neiman D."/>
            <person name="Pearson M."/>
            <person name="Roberts A."/>
            <person name="Saif S."/>
            <person name="Shea T."/>
            <person name="Shenoy N."/>
            <person name="Sisk P."/>
            <person name="Stolte C."/>
            <person name="Sykes S."/>
            <person name="White J."/>
            <person name="Yandava C."/>
            <person name="Izard J."/>
            <person name="Blanton J.M."/>
            <person name="Baranova O.V."/>
            <person name="Tanner A.C."/>
            <person name="Dewhirst F.E."/>
            <person name="Haas B."/>
            <person name="Nusbaum C."/>
            <person name="Birren B."/>
        </authorList>
    </citation>
    <scope>NUCLEOTIDE SEQUENCE [LARGE SCALE GENOMIC DNA]</scope>
    <source>
        <strain evidence="4">ATCC 35896 / D40 B5</strain>
    </source>
</reference>
<dbReference type="Pfam" id="PF02698">
    <property type="entry name" value="DUF218"/>
    <property type="match status" value="1"/>
</dbReference>
<gene>
    <name evidence="3" type="ordered locus">HMPREF0389_00907</name>
</gene>
<dbReference type="eggNOG" id="COG1434">
    <property type="taxonomic scope" value="Bacteria"/>
</dbReference>
<sequence length="198" mass="21958">MKKTILTFLKIGLLIFGISFFTIEGAILFSGFSTSHDEQIDYVIILGARLYGTTPSPALTNRLNSALTYLNEHPSTSVIVTGGQGTDEDCTEAQASYDYLVAHGIAKNRILMETTSTTTFENIRNATDIIRKQTDNPSVKVLISTNRFHCIRAELLAKRCGLTAYSLPSKTPPSITIPCYLREYFAIIKSFFLDTLTK</sequence>
<dbReference type="AlphaFoldDB" id="D6GQD2"/>
<dbReference type="RefSeq" id="WP_014262899.1">
    <property type="nucleotide sequence ID" value="NC_016630.1"/>
</dbReference>
<dbReference type="CDD" id="cd06259">
    <property type="entry name" value="YdcF-like"/>
    <property type="match status" value="1"/>
</dbReference>
<evidence type="ECO:0000256" key="1">
    <source>
        <dbReference type="SAM" id="Phobius"/>
    </source>
</evidence>
<protein>
    <recommendedName>
        <fullName evidence="2">DUF218 domain-containing protein</fullName>
    </recommendedName>
</protein>
<dbReference type="InterPro" id="IPR051599">
    <property type="entry name" value="Cell_Envelope_Assoc"/>
</dbReference>
<dbReference type="InterPro" id="IPR014729">
    <property type="entry name" value="Rossmann-like_a/b/a_fold"/>
</dbReference>